<comment type="caution">
    <text evidence="2">The sequence shown here is derived from an EMBL/GenBank/DDBJ whole genome shotgun (WGS) entry which is preliminary data.</text>
</comment>
<proteinExistence type="predicted"/>
<reference evidence="2" key="1">
    <citation type="submission" date="2020-10" db="EMBL/GenBank/DDBJ databases">
        <authorList>
            <person name="Gilroy R."/>
        </authorList>
    </citation>
    <scope>NUCLEOTIDE SEQUENCE</scope>
    <source>
        <strain evidence="2">CHK195-15760</strain>
    </source>
</reference>
<dbReference type="Proteomes" id="UP000824093">
    <property type="component" value="Unassembled WGS sequence"/>
</dbReference>
<keyword evidence="1" id="KW-0472">Membrane</keyword>
<evidence type="ECO:0000313" key="3">
    <source>
        <dbReference type="Proteomes" id="UP000824093"/>
    </source>
</evidence>
<gene>
    <name evidence="2" type="ORF">IAB70_07010</name>
</gene>
<dbReference type="EMBL" id="DVNH01000054">
    <property type="protein sequence ID" value="HIU52341.1"/>
    <property type="molecule type" value="Genomic_DNA"/>
</dbReference>
<feature type="transmembrane region" description="Helical" evidence="1">
    <location>
        <begin position="28"/>
        <end position="46"/>
    </location>
</feature>
<reference evidence="2" key="2">
    <citation type="journal article" date="2021" name="PeerJ">
        <title>Extensive microbial diversity within the chicken gut microbiome revealed by metagenomics and culture.</title>
        <authorList>
            <person name="Gilroy R."/>
            <person name="Ravi A."/>
            <person name="Getino M."/>
            <person name="Pursley I."/>
            <person name="Horton D.L."/>
            <person name="Alikhan N.F."/>
            <person name="Baker D."/>
            <person name="Gharbi K."/>
            <person name="Hall N."/>
            <person name="Watson M."/>
            <person name="Adriaenssens E.M."/>
            <person name="Foster-Nyarko E."/>
            <person name="Jarju S."/>
            <person name="Secka A."/>
            <person name="Antonio M."/>
            <person name="Oren A."/>
            <person name="Chaudhuri R.R."/>
            <person name="La Ragione R."/>
            <person name="Hildebrand F."/>
            <person name="Pallen M.J."/>
        </authorList>
    </citation>
    <scope>NUCLEOTIDE SEQUENCE</scope>
    <source>
        <strain evidence="2">CHK195-15760</strain>
    </source>
</reference>
<accession>A0A9D1S9Y0</accession>
<feature type="non-terminal residue" evidence="2">
    <location>
        <position position="1"/>
    </location>
</feature>
<keyword evidence="1" id="KW-1133">Transmembrane helix</keyword>
<organism evidence="2 3">
    <name type="scientific">Candidatus Merdicola faecigallinarum</name>
    <dbReference type="NCBI Taxonomy" id="2840862"/>
    <lineage>
        <taxon>Bacteria</taxon>
        <taxon>Bacillati</taxon>
        <taxon>Bacillota</taxon>
        <taxon>Clostridia</taxon>
        <taxon>Candidatus Merdicola</taxon>
    </lineage>
</organism>
<sequence>VISEEEKIEKENLNEYYSEEKRTEENAGIVWIMLSIAGAVIILVILGKKMTAKKKKDPNTRTKK</sequence>
<evidence type="ECO:0000256" key="1">
    <source>
        <dbReference type="SAM" id="Phobius"/>
    </source>
</evidence>
<evidence type="ECO:0000313" key="2">
    <source>
        <dbReference type="EMBL" id="HIU52341.1"/>
    </source>
</evidence>
<name>A0A9D1S9Y0_9FIRM</name>
<keyword evidence="1" id="KW-0812">Transmembrane</keyword>
<dbReference type="AlphaFoldDB" id="A0A9D1S9Y0"/>
<protein>
    <submittedName>
        <fullName evidence="2">Uncharacterized protein</fullName>
    </submittedName>
</protein>